<dbReference type="AlphaFoldDB" id="A0AAP2GKM1"/>
<gene>
    <name evidence="10" type="ORF">KK078_21640</name>
</gene>
<comment type="caution">
    <text evidence="10">The sequence shown here is derived from an EMBL/GenBank/DDBJ whole genome shotgun (WGS) entry which is preliminary data.</text>
</comment>
<comment type="subcellular location">
    <subcellularLocation>
        <location evidence="1 7">Cell outer membrane</location>
        <topology evidence="1 7">Multi-pass membrane protein</topology>
    </subcellularLocation>
</comment>
<dbReference type="SUPFAM" id="SSF56935">
    <property type="entry name" value="Porins"/>
    <property type="match status" value="1"/>
</dbReference>
<dbReference type="InterPro" id="IPR012910">
    <property type="entry name" value="Plug_dom"/>
</dbReference>
<dbReference type="Gene3D" id="2.40.170.20">
    <property type="entry name" value="TonB-dependent receptor, beta-barrel domain"/>
    <property type="match status" value="1"/>
</dbReference>
<dbReference type="InterPro" id="IPR023996">
    <property type="entry name" value="TonB-dep_OMP_SusC/RagA"/>
</dbReference>
<keyword evidence="5 7" id="KW-0472">Membrane</keyword>
<evidence type="ECO:0000256" key="4">
    <source>
        <dbReference type="ARBA" id="ARBA00022692"/>
    </source>
</evidence>
<evidence type="ECO:0000313" key="10">
    <source>
        <dbReference type="EMBL" id="MBT1689183.1"/>
    </source>
</evidence>
<sequence length="1092" mass="119422">MKVSLVHFFATLLFISVAQAHETAAQVLDTKISLELDEVTLRKALERLEEATQAKFLYQSNLVASTERISLRVTDERLADVLERILAPRHIAYEADGNQIILTRSRINAIPVETLPEKVVGPVGAITVTGLVIDDTGAALPGVNVLLKGTTTGTTTDAEGKYSLTVPDETAVLLFSFIGFMQQEVSVGTQTQINVTLQPDITSLSEIVVVGYGEVKKSDLTGSVASVRSEELNAFPTTNVMQALSGRAAGVQISPNTGAPGSAISVRVRGANSIQGNNEPLYVVDGFPYSGNPTLLNSADIESIDILKDASATAIYGSRGANGVVLITTKRGKAGKTVVEYDGYYGFQSIRKKLDLMDAHEYAATIRQRDLNDGITPKFTQEEVDAFGKGTDWQDEVFQTAPIQNHAISVKGGTEKTRFLLSGSNFDQDGIIKGSNYVRNSVRANITTDVSEKFKFDLNAILSRIDSDRKNSGQGNRGGSLISSILTAYPTLPARTETGALTDLRQYTWASNVLINPLDFIENESDHIRSNKVLANGAITYTPVPGLAIKISGGIENTNDRTDIYRNKKFFNSTGSAQVQTAQNMSVLNENTVTYTKEFGAHNISAVAGITYQNYQATTLDANGAGFISDTPETYDIQSAAQGSSKSSFQEWTLVSYLARVNYSYKGKYLATASFRTDGSSRYSEGQKWGNFPSASLAWRISEEPFMQSVAAISDLKLRAGYGETGSTAIDAYYTLNLLTSGRTVFNDAIFTSYAPGTRQAGPLKWETTAQTNVGIDLGLLQNRFGITLDYYVKNTRDLLNTVTRPASTGYANTIQNIGKVQNKGFEIGANAAVLEGNFKWNVSGNMSFNRNKVISLYGGKDIYGDVIGIAVINDVTNILREGEPMGIFFGYVESGYDANGNPAYYDYNDSKNYDVGDKRIIGDPNPNFIYGFNSNMSFKNFELGIFIQGSQGNDILNLSRINQAYDYGQGLNMPRDVYQNTWTEQNPNAAYPKMDKDVKVQLSDRFVEDGSYLRFKNIQLGYNVPVTNLNITWLSRAKVYVSAQNLITITDYSWYDPEINSYGGVNSYRQGIDHYGYPTAKTFTVGVNLGF</sequence>
<organism evidence="10 11">
    <name type="scientific">Dawidia soli</name>
    <dbReference type="NCBI Taxonomy" id="2782352"/>
    <lineage>
        <taxon>Bacteria</taxon>
        <taxon>Pseudomonadati</taxon>
        <taxon>Bacteroidota</taxon>
        <taxon>Cytophagia</taxon>
        <taxon>Cytophagales</taxon>
        <taxon>Chryseotaleaceae</taxon>
        <taxon>Dawidia</taxon>
    </lineage>
</organism>
<evidence type="ECO:0000256" key="3">
    <source>
        <dbReference type="ARBA" id="ARBA00022452"/>
    </source>
</evidence>
<dbReference type="InterPro" id="IPR036942">
    <property type="entry name" value="Beta-barrel_TonB_sf"/>
</dbReference>
<dbReference type="InterPro" id="IPR037066">
    <property type="entry name" value="Plug_dom_sf"/>
</dbReference>
<dbReference type="InterPro" id="IPR008969">
    <property type="entry name" value="CarboxyPept-like_regulatory"/>
</dbReference>
<dbReference type="NCBIfam" id="TIGR04056">
    <property type="entry name" value="OMP_RagA_SusC"/>
    <property type="match status" value="1"/>
</dbReference>
<evidence type="ECO:0000256" key="2">
    <source>
        <dbReference type="ARBA" id="ARBA00022448"/>
    </source>
</evidence>
<dbReference type="EMBL" id="JAHESC010000037">
    <property type="protein sequence ID" value="MBT1689183.1"/>
    <property type="molecule type" value="Genomic_DNA"/>
</dbReference>
<proteinExistence type="inferred from homology"/>
<dbReference type="NCBIfam" id="TIGR04057">
    <property type="entry name" value="SusC_RagA_signa"/>
    <property type="match status" value="1"/>
</dbReference>
<keyword evidence="4 7" id="KW-0812">Transmembrane</keyword>
<keyword evidence="6 7" id="KW-0998">Cell outer membrane</keyword>
<dbReference type="InterPro" id="IPR023997">
    <property type="entry name" value="TonB-dep_OMP_SusC/RagA_CS"/>
</dbReference>
<keyword evidence="3 7" id="KW-1134">Transmembrane beta strand</keyword>
<evidence type="ECO:0000256" key="6">
    <source>
        <dbReference type="ARBA" id="ARBA00023237"/>
    </source>
</evidence>
<evidence type="ECO:0000256" key="7">
    <source>
        <dbReference type="PROSITE-ProRule" id="PRU01360"/>
    </source>
</evidence>
<dbReference type="Pfam" id="PF13715">
    <property type="entry name" value="CarbopepD_reg_2"/>
    <property type="match status" value="1"/>
</dbReference>
<keyword evidence="11" id="KW-1185">Reference proteome</keyword>
<evidence type="ECO:0000256" key="5">
    <source>
        <dbReference type="ARBA" id="ARBA00023136"/>
    </source>
</evidence>
<protein>
    <submittedName>
        <fullName evidence="10">TonB-dependent receptor</fullName>
    </submittedName>
</protein>
<dbReference type="Gene3D" id="2.60.40.1120">
    <property type="entry name" value="Carboxypeptidase-like, regulatory domain"/>
    <property type="match status" value="1"/>
</dbReference>
<evidence type="ECO:0000256" key="1">
    <source>
        <dbReference type="ARBA" id="ARBA00004571"/>
    </source>
</evidence>
<evidence type="ECO:0000256" key="8">
    <source>
        <dbReference type="SAM" id="SignalP"/>
    </source>
</evidence>
<dbReference type="InterPro" id="IPR039426">
    <property type="entry name" value="TonB-dep_rcpt-like"/>
</dbReference>
<dbReference type="GO" id="GO:0009279">
    <property type="term" value="C:cell outer membrane"/>
    <property type="evidence" value="ECO:0007669"/>
    <property type="project" value="UniProtKB-SubCell"/>
</dbReference>
<evidence type="ECO:0000259" key="9">
    <source>
        <dbReference type="Pfam" id="PF07715"/>
    </source>
</evidence>
<feature type="domain" description="TonB-dependent receptor plug" evidence="9">
    <location>
        <begin position="217"/>
        <end position="324"/>
    </location>
</feature>
<keyword evidence="10" id="KW-0675">Receptor</keyword>
<evidence type="ECO:0000313" key="11">
    <source>
        <dbReference type="Proteomes" id="UP001319180"/>
    </source>
</evidence>
<feature type="signal peptide" evidence="8">
    <location>
        <begin position="1"/>
        <end position="20"/>
    </location>
</feature>
<dbReference type="Pfam" id="PF07715">
    <property type="entry name" value="Plug"/>
    <property type="match status" value="1"/>
</dbReference>
<dbReference type="Proteomes" id="UP001319180">
    <property type="component" value="Unassembled WGS sequence"/>
</dbReference>
<dbReference type="FunFam" id="2.170.130.10:FF:000008">
    <property type="entry name" value="SusC/RagA family TonB-linked outer membrane protein"/>
    <property type="match status" value="1"/>
</dbReference>
<dbReference type="PROSITE" id="PS52016">
    <property type="entry name" value="TONB_DEPENDENT_REC_3"/>
    <property type="match status" value="1"/>
</dbReference>
<dbReference type="Gene3D" id="2.170.130.10">
    <property type="entry name" value="TonB-dependent receptor, plug domain"/>
    <property type="match status" value="1"/>
</dbReference>
<name>A0AAP2GKM1_9BACT</name>
<comment type="similarity">
    <text evidence="7">Belongs to the TonB-dependent receptor family.</text>
</comment>
<dbReference type="SUPFAM" id="SSF49464">
    <property type="entry name" value="Carboxypeptidase regulatory domain-like"/>
    <property type="match status" value="1"/>
</dbReference>
<reference evidence="10 11" key="1">
    <citation type="submission" date="2021-05" db="EMBL/GenBank/DDBJ databases">
        <title>A Polyphasic approach of four new species of the genus Ohtaekwangia: Ohtaekwangia histidinii sp. nov., Ohtaekwangia cretensis sp. nov., Ohtaekwangia indiensis sp. nov., Ohtaekwangia reichenbachii sp. nov. from diverse environment.</title>
        <authorList>
            <person name="Octaviana S."/>
        </authorList>
    </citation>
    <scope>NUCLEOTIDE SEQUENCE [LARGE SCALE GENOMIC DNA]</scope>
    <source>
        <strain evidence="10 11">PWU37</strain>
    </source>
</reference>
<keyword evidence="8" id="KW-0732">Signal</keyword>
<accession>A0AAP2GKM1</accession>
<feature type="chain" id="PRO_5042844868" evidence="8">
    <location>
        <begin position="21"/>
        <end position="1092"/>
    </location>
</feature>
<keyword evidence="2 7" id="KW-0813">Transport</keyword>